<evidence type="ECO:0000256" key="3">
    <source>
        <dbReference type="ARBA" id="ARBA00022448"/>
    </source>
</evidence>
<dbReference type="Proteomes" id="UP000825935">
    <property type="component" value="Chromosome 37"/>
</dbReference>
<feature type="compositionally biased region" description="Polar residues" evidence="14">
    <location>
        <begin position="61"/>
        <end position="71"/>
    </location>
</feature>
<keyword evidence="7" id="KW-0788">Thiol protease</keyword>
<gene>
    <name evidence="16" type="ORF">KP509_37G066300</name>
</gene>
<dbReference type="SUPFAM" id="SSF54001">
    <property type="entry name" value="Cysteine proteinases"/>
    <property type="match status" value="1"/>
</dbReference>
<comment type="subunit">
    <text evidence="11">Interacts with ATG8.</text>
</comment>
<dbReference type="PANTHER" id="PTHR22624">
    <property type="entry name" value="CYSTEINE PROTEASE ATG4"/>
    <property type="match status" value="1"/>
</dbReference>
<proteinExistence type="inferred from homology"/>
<dbReference type="GO" id="GO:0016485">
    <property type="term" value="P:protein processing"/>
    <property type="evidence" value="ECO:0007669"/>
    <property type="project" value="TreeGrafter"/>
</dbReference>
<dbReference type="GO" id="GO:0000045">
    <property type="term" value="P:autophagosome assembly"/>
    <property type="evidence" value="ECO:0007669"/>
    <property type="project" value="TreeGrafter"/>
</dbReference>
<evidence type="ECO:0000256" key="8">
    <source>
        <dbReference type="ARBA" id="ARBA00022927"/>
    </source>
</evidence>
<dbReference type="InterPro" id="IPR046792">
    <property type="entry name" value="Peptidase_C54_cat"/>
</dbReference>
<evidence type="ECO:0000313" key="17">
    <source>
        <dbReference type="Proteomes" id="UP000825935"/>
    </source>
</evidence>
<evidence type="ECO:0000259" key="15">
    <source>
        <dbReference type="Pfam" id="PF03416"/>
    </source>
</evidence>
<evidence type="ECO:0000256" key="6">
    <source>
        <dbReference type="ARBA" id="ARBA00022801"/>
    </source>
</evidence>
<feature type="compositionally biased region" description="Polar residues" evidence="14">
    <location>
        <begin position="28"/>
        <end position="53"/>
    </location>
</feature>
<dbReference type="GO" id="GO:0034727">
    <property type="term" value="P:piecemeal microautophagy of the nucleus"/>
    <property type="evidence" value="ECO:0007669"/>
    <property type="project" value="TreeGrafter"/>
</dbReference>
<evidence type="ECO:0000256" key="1">
    <source>
        <dbReference type="ARBA" id="ARBA00004496"/>
    </source>
</evidence>
<evidence type="ECO:0000256" key="9">
    <source>
        <dbReference type="ARBA" id="ARBA00023006"/>
    </source>
</evidence>
<keyword evidence="8 13" id="KW-0653">Protein transport</keyword>
<feature type="compositionally biased region" description="Basic and acidic residues" evidence="14">
    <location>
        <begin position="72"/>
        <end position="83"/>
    </location>
</feature>
<dbReference type="EMBL" id="CM035442">
    <property type="protein sequence ID" value="KAH7280418.1"/>
    <property type="molecule type" value="Genomic_DNA"/>
</dbReference>
<comment type="similarity">
    <text evidence="2 13">Belongs to the peptidase C54 family.</text>
</comment>
<dbReference type="GO" id="GO:0000423">
    <property type="term" value="P:mitophagy"/>
    <property type="evidence" value="ECO:0007669"/>
    <property type="project" value="TreeGrafter"/>
</dbReference>
<comment type="catalytic activity">
    <reaction evidence="10">
        <text>[protein]-C-terminal L-amino acid-glycyl-phosphatidylethanolamide + H2O = [protein]-C-terminal L-amino acid-glycine + a 1,2-diacyl-sn-glycero-3-phosphoethanolamine</text>
        <dbReference type="Rhea" id="RHEA:67548"/>
        <dbReference type="Rhea" id="RHEA-COMP:17323"/>
        <dbReference type="Rhea" id="RHEA-COMP:17324"/>
        <dbReference type="ChEBI" id="CHEBI:15377"/>
        <dbReference type="ChEBI" id="CHEBI:64612"/>
        <dbReference type="ChEBI" id="CHEBI:172940"/>
        <dbReference type="ChEBI" id="CHEBI:172941"/>
    </reaction>
    <physiologicalReaction direction="left-to-right" evidence="10">
        <dbReference type="Rhea" id="RHEA:67549"/>
    </physiologicalReaction>
</comment>
<dbReference type="InterPro" id="IPR038765">
    <property type="entry name" value="Papain-like_cys_pep_sf"/>
</dbReference>
<dbReference type="GO" id="GO:0035973">
    <property type="term" value="P:aggrephagy"/>
    <property type="evidence" value="ECO:0007669"/>
    <property type="project" value="TreeGrafter"/>
</dbReference>
<keyword evidence="3" id="KW-0813">Transport</keyword>
<evidence type="ECO:0000256" key="11">
    <source>
        <dbReference type="ARBA" id="ARBA00038724"/>
    </source>
</evidence>
<dbReference type="OrthoDB" id="2960936at2759"/>
<evidence type="ECO:0000256" key="2">
    <source>
        <dbReference type="ARBA" id="ARBA00010958"/>
    </source>
</evidence>
<evidence type="ECO:0000256" key="5">
    <source>
        <dbReference type="ARBA" id="ARBA00022670"/>
    </source>
</evidence>
<dbReference type="OMA" id="TGFGCMI"/>
<feature type="compositionally biased region" description="Polar residues" evidence="14">
    <location>
        <begin position="86"/>
        <end position="99"/>
    </location>
</feature>
<evidence type="ECO:0000256" key="10">
    <source>
        <dbReference type="ARBA" id="ARBA00029362"/>
    </source>
</evidence>
<dbReference type="EC" id="3.4.22.-" evidence="13"/>
<evidence type="ECO:0000313" key="16">
    <source>
        <dbReference type="EMBL" id="KAH7280418.1"/>
    </source>
</evidence>
<keyword evidence="9 13" id="KW-0072">Autophagy</keyword>
<dbReference type="Pfam" id="PF03416">
    <property type="entry name" value="Peptidase_C54"/>
    <property type="match status" value="1"/>
</dbReference>
<keyword evidence="6 13" id="KW-0378">Hydrolase</keyword>
<comment type="caution">
    <text evidence="16">The sequence shown here is derived from an EMBL/GenBank/DDBJ whole genome shotgun (WGS) entry which is preliminary data.</text>
</comment>
<evidence type="ECO:0000256" key="13">
    <source>
        <dbReference type="RuleBase" id="RU363115"/>
    </source>
</evidence>
<feature type="region of interest" description="Disordered" evidence="14">
    <location>
        <begin position="497"/>
        <end position="524"/>
    </location>
</feature>
<keyword evidence="4 13" id="KW-0963">Cytoplasm</keyword>
<dbReference type="GO" id="GO:0015031">
    <property type="term" value="P:protein transport"/>
    <property type="evidence" value="ECO:0007669"/>
    <property type="project" value="UniProtKB-KW"/>
</dbReference>
<comment type="subcellular location">
    <subcellularLocation>
        <location evidence="1 13">Cytoplasm</location>
    </subcellularLocation>
</comment>
<keyword evidence="17" id="KW-1185">Reference proteome</keyword>
<evidence type="ECO:0000256" key="4">
    <source>
        <dbReference type="ARBA" id="ARBA00022490"/>
    </source>
</evidence>
<reference evidence="16" key="1">
    <citation type="submission" date="2021-08" db="EMBL/GenBank/DDBJ databases">
        <title>WGS assembly of Ceratopteris richardii.</title>
        <authorList>
            <person name="Marchant D.B."/>
            <person name="Chen G."/>
            <person name="Jenkins J."/>
            <person name="Shu S."/>
            <person name="Leebens-Mack J."/>
            <person name="Grimwood J."/>
            <person name="Schmutz J."/>
            <person name="Soltis P."/>
            <person name="Soltis D."/>
            <person name="Chen Z.-H."/>
        </authorList>
    </citation>
    <scope>NUCLEOTIDE SEQUENCE</scope>
    <source>
        <strain evidence="16">Whitten #5841</strain>
        <tissue evidence="16">Leaf</tissue>
    </source>
</reference>
<dbReference type="InterPro" id="IPR005078">
    <property type="entry name" value="Peptidase_C54"/>
</dbReference>
<feature type="domain" description="Peptidase C54 catalytic" evidence="15">
    <location>
        <begin position="194"/>
        <end position="478"/>
    </location>
</feature>
<feature type="compositionally biased region" description="Pro residues" evidence="14">
    <location>
        <begin position="1"/>
        <end position="10"/>
    </location>
</feature>
<sequence>MRTPSPPPSSSPEIDTDTSACSAGGKTLVQTTESGIENPISSPATSETQSAQDISCDELSNLDSNQGSDSSVRAEFKDPKSDFASRPNSERSVSSLNLTEDTDIGKGGALPDSGIVNLHTDSDSGGESINSRKAPFSLWNAVVRGPMQRIQERLLGYRWGYTAEESMKSSIWFLGVCYSMSEDGNSTNTEAYADFLIDYNSRIWMTYRKGFEALGPAKITSDVNWGCMIRSGQMLFAQALICHFLGRNWRMKSNESNPKEYLRILQYFGDSPSKECPFSIHNIVEVGAPYGLVAGSWLGPYALCRSLEALVHAVQESNDAKIKCEIPMKVHVISGDADGERGGAPCICMDDVEGLCLKGDVWTPIILLVPLVLGVDKVNARYLPSLWATFTFPQSLGILGGKHGASTYFVGVQGDHTFYLDPHEVQQVAVVSSEDPDVNTSSYHCSFVRKMPLNAIDPSLALGFYCIGRGDFEDLCKRASELEKDSNGAPMFTVIRSSQKDTRPKADTIGPVNLDQPEEDWQIL</sequence>
<dbReference type="GO" id="GO:0004197">
    <property type="term" value="F:cysteine-type endopeptidase activity"/>
    <property type="evidence" value="ECO:0007669"/>
    <property type="project" value="TreeGrafter"/>
</dbReference>
<evidence type="ECO:0000256" key="14">
    <source>
        <dbReference type="SAM" id="MobiDB-lite"/>
    </source>
</evidence>
<evidence type="ECO:0000256" key="7">
    <source>
        <dbReference type="ARBA" id="ARBA00022807"/>
    </source>
</evidence>
<dbReference type="GO" id="GO:0019786">
    <property type="term" value="F:protein-phosphatidylethanolamide deconjugating activity"/>
    <property type="evidence" value="ECO:0007669"/>
    <property type="project" value="InterPro"/>
</dbReference>
<comment type="function">
    <text evidence="12">Cysteine protease that plays a key role in autophagy by mediating both proteolytic activation and delipidation of ATG8 family proteins. The protease activity is required for proteolytic activation of ATG8 family proteins: cleaves the C-terminal amino acid of ATG8 proteins to reveal a C-terminal glycine. Exposure of the glycine at the C-terminus is essential for ATG8 proteins conjugation to phosphatidylethanolamine (PE) and insertion to membranes, which is necessary for autophagy. In addition to the protease activity, also mediates delipidation of PE-conjugated ATG8 proteins.</text>
</comment>
<accession>A0A8T2Q9Y5</accession>
<dbReference type="PANTHER" id="PTHR22624:SF49">
    <property type="entry name" value="CYSTEINE PROTEASE"/>
    <property type="match status" value="1"/>
</dbReference>
<dbReference type="GO" id="GO:0005737">
    <property type="term" value="C:cytoplasm"/>
    <property type="evidence" value="ECO:0007669"/>
    <property type="project" value="UniProtKB-SubCell"/>
</dbReference>
<evidence type="ECO:0000256" key="12">
    <source>
        <dbReference type="ARBA" id="ARBA00045891"/>
    </source>
</evidence>
<name>A0A8T2Q9Y5_CERRI</name>
<keyword evidence="5 13" id="KW-0645">Protease</keyword>
<dbReference type="AlphaFoldDB" id="A0A8T2Q9Y5"/>
<protein>
    <recommendedName>
        <fullName evidence="13">Cysteine protease</fullName>
        <ecNumber evidence="13">3.4.22.-</ecNumber>
    </recommendedName>
</protein>
<feature type="region of interest" description="Disordered" evidence="14">
    <location>
        <begin position="1"/>
        <end position="129"/>
    </location>
</feature>
<organism evidence="16 17">
    <name type="scientific">Ceratopteris richardii</name>
    <name type="common">Triangle waterfern</name>
    <dbReference type="NCBI Taxonomy" id="49495"/>
    <lineage>
        <taxon>Eukaryota</taxon>
        <taxon>Viridiplantae</taxon>
        <taxon>Streptophyta</taxon>
        <taxon>Embryophyta</taxon>
        <taxon>Tracheophyta</taxon>
        <taxon>Polypodiopsida</taxon>
        <taxon>Polypodiidae</taxon>
        <taxon>Polypodiales</taxon>
        <taxon>Pteridineae</taxon>
        <taxon>Pteridaceae</taxon>
        <taxon>Parkerioideae</taxon>
        <taxon>Ceratopteris</taxon>
    </lineage>
</organism>